<dbReference type="InterPro" id="IPR050836">
    <property type="entry name" value="SDS22/Internalin_LRR"/>
</dbReference>
<evidence type="ECO:0000256" key="1">
    <source>
        <dbReference type="ARBA" id="ARBA00022614"/>
    </source>
</evidence>
<dbReference type="Pfam" id="PF12799">
    <property type="entry name" value="LRR_4"/>
    <property type="match status" value="2"/>
</dbReference>
<evidence type="ECO:0000313" key="5">
    <source>
        <dbReference type="Proteomes" id="UP001642409"/>
    </source>
</evidence>
<dbReference type="PANTHER" id="PTHR46652">
    <property type="entry name" value="LEUCINE-RICH REPEAT AND IQ DOMAIN-CONTAINING PROTEIN 1-RELATED"/>
    <property type="match status" value="1"/>
</dbReference>
<dbReference type="Proteomes" id="UP001642409">
    <property type="component" value="Unassembled WGS sequence"/>
</dbReference>
<dbReference type="InterPro" id="IPR025875">
    <property type="entry name" value="Leu-rich_rpt_4"/>
</dbReference>
<reference evidence="3" key="1">
    <citation type="submission" date="2023-06" db="EMBL/GenBank/DDBJ databases">
        <authorList>
            <person name="Kurt Z."/>
        </authorList>
    </citation>
    <scope>NUCLEOTIDE SEQUENCE</scope>
</reference>
<dbReference type="InterPro" id="IPR001611">
    <property type="entry name" value="Leu-rich_rpt"/>
</dbReference>
<dbReference type="EMBL" id="CATOUU010000931">
    <property type="protein sequence ID" value="CAI9960475.1"/>
    <property type="molecule type" value="Genomic_DNA"/>
</dbReference>
<evidence type="ECO:0000256" key="2">
    <source>
        <dbReference type="ARBA" id="ARBA00022737"/>
    </source>
</evidence>
<comment type="caution">
    <text evidence="3">The sequence shown here is derived from an EMBL/GenBank/DDBJ whole genome shotgun (WGS) entry which is preliminary data.</text>
</comment>
<keyword evidence="1" id="KW-0433">Leucine-rich repeat</keyword>
<sequence>MQPNHVIIRKENLSNHFDSSQKLEIYDIKQMEDVLEMDVPAEVWEDAQNRDLLFLSSQLIKETKQFTFKNMQIQHIYLISLLTNLTELNLYNNNISDISSISKLKNLQILDLSVNYIEGISVLQSLTDLTHLYISGNQLISYTLALPSLVELFLCFNKLQDKSGFQNSPKLEKLALFETGITDLRTNIPHQLFGLKELYLSRNNFMDIQYLSNFVDLQYLHLNENQQLQNIGPLKFCTQLTRLDISETSVADIWPLQFMINLNTLNMAKTKVDDLHPLQHLYKLENISAYRACIIDVSPLSDFTQLQQLTFWQNKIYNEDTLKHHPNFSEYDFSDQKFPTIDELKFYNIILSVHNSHKQIRKIQVEKRVSKFQESMTHQKESINLKINEQIQVMNKKIEIIFSQKYYTDQQ</sequence>
<reference evidence="4 5" key="2">
    <citation type="submission" date="2024-07" db="EMBL/GenBank/DDBJ databases">
        <authorList>
            <person name="Akdeniz Z."/>
        </authorList>
    </citation>
    <scope>NUCLEOTIDE SEQUENCE [LARGE SCALE GENOMIC DNA]</scope>
</reference>
<name>A0AA86UJC4_9EUKA</name>
<gene>
    <name evidence="3" type="ORF">HINF_LOCUS48120</name>
    <name evidence="4" type="ORF">HINF_LOCUS7854</name>
</gene>
<dbReference type="SMART" id="SM00365">
    <property type="entry name" value="LRR_SD22"/>
    <property type="match status" value="5"/>
</dbReference>
<dbReference type="EMBL" id="CAXDID020000016">
    <property type="protein sequence ID" value="CAL5983915.1"/>
    <property type="molecule type" value="Genomic_DNA"/>
</dbReference>
<dbReference type="InterPro" id="IPR032675">
    <property type="entry name" value="LRR_dom_sf"/>
</dbReference>
<dbReference type="InterPro" id="IPR003591">
    <property type="entry name" value="Leu-rich_rpt_typical-subtyp"/>
</dbReference>
<dbReference type="SMART" id="SM00369">
    <property type="entry name" value="LRR_TYP"/>
    <property type="match status" value="4"/>
</dbReference>
<dbReference type="PANTHER" id="PTHR46652:SF3">
    <property type="entry name" value="LEUCINE-RICH REPEAT-CONTAINING PROTEIN 9"/>
    <property type="match status" value="1"/>
</dbReference>
<dbReference type="PROSITE" id="PS51450">
    <property type="entry name" value="LRR"/>
    <property type="match status" value="3"/>
</dbReference>
<proteinExistence type="predicted"/>
<evidence type="ECO:0000313" key="4">
    <source>
        <dbReference type="EMBL" id="CAL5983915.1"/>
    </source>
</evidence>
<keyword evidence="2" id="KW-0677">Repeat</keyword>
<accession>A0AA86UJC4</accession>
<dbReference type="Gene3D" id="3.80.10.10">
    <property type="entry name" value="Ribonuclease Inhibitor"/>
    <property type="match status" value="1"/>
</dbReference>
<keyword evidence="5" id="KW-1185">Reference proteome</keyword>
<dbReference type="SUPFAM" id="SSF52058">
    <property type="entry name" value="L domain-like"/>
    <property type="match status" value="1"/>
</dbReference>
<evidence type="ECO:0000313" key="3">
    <source>
        <dbReference type="EMBL" id="CAI9960475.1"/>
    </source>
</evidence>
<protein>
    <submittedName>
        <fullName evidence="3">Leucine-rich repeat domain-containing protein</fullName>
    </submittedName>
    <submittedName>
        <fullName evidence="4">Leucine-rich_repeat domain-containing protein</fullName>
    </submittedName>
</protein>
<organism evidence="3">
    <name type="scientific">Hexamita inflata</name>
    <dbReference type="NCBI Taxonomy" id="28002"/>
    <lineage>
        <taxon>Eukaryota</taxon>
        <taxon>Metamonada</taxon>
        <taxon>Diplomonadida</taxon>
        <taxon>Hexamitidae</taxon>
        <taxon>Hexamitinae</taxon>
        <taxon>Hexamita</taxon>
    </lineage>
</organism>
<dbReference type="AlphaFoldDB" id="A0AA86UJC4"/>